<gene>
    <name evidence="9" type="ORF">MOO47_05120</name>
</gene>
<dbReference type="PANTHER" id="PTHR33908:SF11">
    <property type="entry name" value="MEMBRANE PROTEIN"/>
    <property type="match status" value="1"/>
</dbReference>
<dbReference type="Proteomes" id="UP000831947">
    <property type="component" value="Chromosome"/>
</dbReference>
<feature type="transmembrane region" description="Helical" evidence="8">
    <location>
        <begin position="183"/>
        <end position="199"/>
    </location>
</feature>
<protein>
    <recommendedName>
        <fullName evidence="11">Dolichyl-phosphate-mannose-protein mannosyltransferase</fullName>
    </recommendedName>
</protein>
<feature type="transmembrane region" description="Helical" evidence="8">
    <location>
        <begin position="378"/>
        <end position="399"/>
    </location>
</feature>
<proteinExistence type="predicted"/>
<keyword evidence="5 8" id="KW-0812">Transmembrane</keyword>
<keyword evidence="7 8" id="KW-0472">Membrane</keyword>
<keyword evidence="3" id="KW-0328">Glycosyltransferase</keyword>
<feature type="transmembrane region" description="Helical" evidence="8">
    <location>
        <begin position="406"/>
        <end position="424"/>
    </location>
</feature>
<keyword evidence="10" id="KW-1185">Reference proteome</keyword>
<reference evidence="9 10" key="1">
    <citation type="journal article" date="2022" name="Int. J. Syst. Evol. Microbiol.">
        <title>Apilactobacillus apisilvae sp. nov., Nicolia spurrieriana gen. nov. sp. nov., Bombilactobacillus folatiphilus sp. nov. and Bombilactobacillus thymidiniphilus sp. nov., four new lactic acid bacterial isolates from stingless bees Tetragonula carbonaria and Austroplebeia australis.</title>
        <authorList>
            <person name="Oliphant S.A."/>
            <person name="Watson-Haigh N.S."/>
            <person name="Sumby K.M."/>
            <person name="Gardner J."/>
            <person name="Groom S."/>
            <person name="Jiranek V."/>
        </authorList>
    </citation>
    <scope>NUCLEOTIDE SEQUENCE [LARGE SCALE GENOMIC DNA]</scope>
    <source>
        <strain evidence="9 10">SG4_A1</strain>
    </source>
</reference>
<dbReference type="PANTHER" id="PTHR33908">
    <property type="entry name" value="MANNOSYLTRANSFERASE YKCB-RELATED"/>
    <property type="match status" value="1"/>
</dbReference>
<feature type="transmembrane region" description="Helical" evidence="8">
    <location>
        <begin position="20"/>
        <end position="39"/>
    </location>
</feature>
<evidence type="ECO:0000256" key="4">
    <source>
        <dbReference type="ARBA" id="ARBA00022679"/>
    </source>
</evidence>
<evidence type="ECO:0008006" key="11">
    <source>
        <dbReference type="Google" id="ProtNLM"/>
    </source>
</evidence>
<evidence type="ECO:0000256" key="7">
    <source>
        <dbReference type="ARBA" id="ARBA00023136"/>
    </source>
</evidence>
<name>A0ABY4PC21_9LACO</name>
<accession>A0ABY4PC21</accession>
<evidence type="ECO:0000256" key="8">
    <source>
        <dbReference type="SAM" id="Phobius"/>
    </source>
</evidence>
<evidence type="ECO:0000256" key="6">
    <source>
        <dbReference type="ARBA" id="ARBA00022989"/>
    </source>
</evidence>
<dbReference type="InterPro" id="IPR050297">
    <property type="entry name" value="LipidA_mod_glycosyltrf_83"/>
</dbReference>
<keyword evidence="4" id="KW-0808">Transferase</keyword>
<evidence type="ECO:0000256" key="2">
    <source>
        <dbReference type="ARBA" id="ARBA00022475"/>
    </source>
</evidence>
<feature type="transmembrane region" description="Helical" evidence="8">
    <location>
        <begin position="51"/>
        <end position="69"/>
    </location>
</feature>
<dbReference type="EMBL" id="CP093365">
    <property type="protein sequence ID" value="UQS83170.1"/>
    <property type="molecule type" value="Genomic_DNA"/>
</dbReference>
<evidence type="ECO:0000313" key="10">
    <source>
        <dbReference type="Proteomes" id="UP000831947"/>
    </source>
</evidence>
<evidence type="ECO:0000256" key="5">
    <source>
        <dbReference type="ARBA" id="ARBA00022692"/>
    </source>
</evidence>
<evidence type="ECO:0000256" key="3">
    <source>
        <dbReference type="ARBA" id="ARBA00022676"/>
    </source>
</evidence>
<feature type="transmembrane region" description="Helical" evidence="8">
    <location>
        <begin position="430"/>
        <end position="450"/>
    </location>
</feature>
<feature type="transmembrane region" description="Helical" evidence="8">
    <location>
        <begin position="107"/>
        <end position="125"/>
    </location>
</feature>
<keyword evidence="6 8" id="KW-1133">Transmembrane helix</keyword>
<evidence type="ECO:0000313" key="9">
    <source>
        <dbReference type="EMBL" id="UQS83170.1"/>
    </source>
</evidence>
<comment type="subcellular location">
    <subcellularLocation>
        <location evidence="1">Cell membrane</location>
        <topology evidence="1">Multi-pass membrane protein</topology>
    </subcellularLocation>
</comment>
<dbReference type="RefSeq" id="WP_249512397.1">
    <property type="nucleotide sequence ID" value="NZ_CP093365.1"/>
</dbReference>
<evidence type="ECO:0000256" key="1">
    <source>
        <dbReference type="ARBA" id="ARBA00004651"/>
    </source>
</evidence>
<feature type="transmembrane region" description="Helical" evidence="8">
    <location>
        <begin position="250"/>
        <end position="271"/>
    </location>
</feature>
<organism evidence="9 10">
    <name type="scientific">Bombilactobacillus thymidiniphilus</name>
    <dbReference type="NCBI Taxonomy" id="2923363"/>
    <lineage>
        <taxon>Bacteria</taxon>
        <taxon>Bacillati</taxon>
        <taxon>Bacillota</taxon>
        <taxon>Bacilli</taxon>
        <taxon>Lactobacillales</taxon>
        <taxon>Lactobacillaceae</taxon>
        <taxon>Bombilactobacillus</taxon>
    </lineage>
</organism>
<feature type="transmembrane region" description="Helical" evidence="8">
    <location>
        <begin position="205"/>
        <end position="238"/>
    </location>
</feature>
<keyword evidence="2" id="KW-1003">Cell membrane</keyword>
<sequence>MGAGLASWQLLYADPLSGRLKILFGWLLIAILVLVASFILVKIPDQRSTNYYVIGSVLGLFAIVYLVWIKQTPVQQSSDYHTFWHTADAALKGVPIYHSDNGYFAKWAYQTGFLAYVILVVKLFGHQIQVVQYLNVIQQMLILLLTYRLAVKVTGKTTIGRLSLLLVGINIEWFALNNRVTNQYLATIFFLIAIILVLSPRRFNWLWAAFSLAIANILRPLGIVFLAGIIVFVVIYQLSKVKRTQLKAAISKLVGLIIIYFVTLLSASFAVKATNFNSYGLSNQDNPWKFVLGLNYESNGTYSTAIKNQINPHADRKACLVQENRLVRQNIIFLQQRHLWCRLFIHKFFILWAQPSNTLDFSLFANNHSWVHTQQLKLIAYGISVLEMLGVFLGALVLWRKSVGDDLYLLLLTLFAYASAQLLIEVQGRYRLEFVPFLAIIAAIGLDFVWTKITLIKFKD</sequence>